<dbReference type="InterPro" id="IPR053926">
    <property type="entry name" value="RecX_HTH_1st"/>
</dbReference>
<dbReference type="PANTHER" id="PTHR33602:SF1">
    <property type="entry name" value="REGULATORY PROTEIN RECX FAMILY PROTEIN"/>
    <property type="match status" value="1"/>
</dbReference>
<proteinExistence type="inferred from homology"/>
<feature type="domain" description="RecX third three-helical" evidence="7">
    <location>
        <begin position="127"/>
        <end position="168"/>
    </location>
</feature>
<feature type="domain" description="RecX first three-helical" evidence="8">
    <location>
        <begin position="35"/>
        <end position="72"/>
    </location>
</feature>
<comment type="caution">
    <text evidence="9">The sequence shown here is derived from an EMBL/GenBank/DDBJ whole genome shotgun (WGS) entry which is preliminary data.</text>
</comment>
<evidence type="ECO:0000256" key="1">
    <source>
        <dbReference type="ARBA" id="ARBA00004496"/>
    </source>
</evidence>
<protein>
    <recommendedName>
        <fullName evidence="3 5">Regulatory protein RecX</fullName>
    </recommendedName>
</protein>
<name>A0ABT2RX30_9FIRM</name>
<dbReference type="InterPro" id="IPR053925">
    <property type="entry name" value="RecX_HTH_3rd"/>
</dbReference>
<evidence type="ECO:0000256" key="6">
    <source>
        <dbReference type="SAM" id="MobiDB-lite"/>
    </source>
</evidence>
<dbReference type="Proteomes" id="UP001652461">
    <property type="component" value="Unassembled WGS sequence"/>
</dbReference>
<sequence>MRQRQQRSNYREHTEENHGEEYDKKPEKSGDLNRAKRRVLHILERSDRTEQELRDKLAKNYLPEVVDAAVEYVKSYHYIDDHRYAVNYLNSRGKVRSSRQVEQELLYKKGVSKAVLEAAREEAEPQDEREQIRRWMEKKHIDPAAADQSELRRFYQFLMRRGFRSSDILTELLLDRTLN</sequence>
<organism evidence="9 10">
    <name type="scientific">Laedolimicola ammoniilytica</name>
    <dbReference type="NCBI Taxonomy" id="2981771"/>
    <lineage>
        <taxon>Bacteria</taxon>
        <taxon>Bacillati</taxon>
        <taxon>Bacillota</taxon>
        <taxon>Clostridia</taxon>
        <taxon>Lachnospirales</taxon>
        <taxon>Lachnospiraceae</taxon>
        <taxon>Laedolimicola</taxon>
    </lineage>
</organism>
<dbReference type="InterPro" id="IPR003783">
    <property type="entry name" value="Regulatory_RecX"/>
</dbReference>
<comment type="similarity">
    <text evidence="2 5">Belongs to the RecX family.</text>
</comment>
<evidence type="ECO:0000259" key="8">
    <source>
        <dbReference type="Pfam" id="PF21982"/>
    </source>
</evidence>
<feature type="region of interest" description="Disordered" evidence="6">
    <location>
        <begin position="1"/>
        <end position="36"/>
    </location>
</feature>
<evidence type="ECO:0000313" key="9">
    <source>
        <dbReference type="EMBL" id="MCU6696875.1"/>
    </source>
</evidence>
<evidence type="ECO:0000256" key="5">
    <source>
        <dbReference type="HAMAP-Rule" id="MF_01114"/>
    </source>
</evidence>
<dbReference type="Pfam" id="PF21981">
    <property type="entry name" value="RecX_HTH3"/>
    <property type="match status" value="1"/>
</dbReference>
<dbReference type="EMBL" id="JAOQKC010000009">
    <property type="protein sequence ID" value="MCU6696875.1"/>
    <property type="molecule type" value="Genomic_DNA"/>
</dbReference>
<evidence type="ECO:0000256" key="4">
    <source>
        <dbReference type="ARBA" id="ARBA00022490"/>
    </source>
</evidence>
<comment type="function">
    <text evidence="5">Modulates RecA activity.</text>
</comment>
<accession>A0ABT2RX30</accession>
<comment type="subcellular location">
    <subcellularLocation>
        <location evidence="1 5">Cytoplasm</location>
    </subcellularLocation>
</comment>
<keyword evidence="4 5" id="KW-0963">Cytoplasm</keyword>
<dbReference type="PANTHER" id="PTHR33602">
    <property type="entry name" value="REGULATORY PROTEIN RECX FAMILY PROTEIN"/>
    <property type="match status" value="1"/>
</dbReference>
<evidence type="ECO:0000313" key="10">
    <source>
        <dbReference type="Proteomes" id="UP001652461"/>
    </source>
</evidence>
<gene>
    <name evidence="5" type="primary">recX</name>
    <name evidence="9" type="ORF">OCV63_08185</name>
</gene>
<dbReference type="InterPro" id="IPR036388">
    <property type="entry name" value="WH-like_DNA-bd_sf"/>
</dbReference>
<dbReference type="Pfam" id="PF21982">
    <property type="entry name" value="RecX_HTH1"/>
    <property type="match status" value="1"/>
</dbReference>
<feature type="compositionally biased region" description="Basic and acidic residues" evidence="6">
    <location>
        <begin position="9"/>
        <end position="34"/>
    </location>
</feature>
<evidence type="ECO:0000256" key="2">
    <source>
        <dbReference type="ARBA" id="ARBA00009695"/>
    </source>
</evidence>
<dbReference type="HAMAP" id="MF_01114">
    <property type="entry name" value="RecX"/>
    <property type="match status" value="1"/>
</dbReference>
<keyword evidence="10" id="KW-1185">Reference proteome</keyword>
<evidence type="ECO:0000259" key="7">
    <source>
        <dbReference type="Pfam" id="PF21981"/>
    </source>
</evidence>
<evidence type="ECO:0000256" key="3">
    <source>
        <dbReference type="ARBA" id="ARBA00018111"/>
    </source>
</evidence>
<reference evidence="9 10" key="1">
    <citation type="journal article" date="2021" name="ISME Commun">
        <title>Automated analysis of genomic sequences facilitates high-throughput and comprehensive description of bacteria.</title>
        <authorList>
            <person name="Hitch T.C.A."/>
        </authorList>
    </citation>
    <scope>NUCLEOTIDE SEQUENCE [LARGE SCALE GENOMIC DNA]</scope>
    <source>
        <strain evidence="9 10">Sanger_04</strain>
    </source>
</reference>
<dbReference type="Gene3D" id="1.10.10.10">
    <property type="entry name" value="Winged helix-like DNA-binding domain superfamily/Winged helix DNA-binding domain"/>
    <property type="match status" value="1"/>
</dbReference>
<dbReference type="RefSeq" id="WP_158363356.1">
    <property type="nucleotide sequence ID" value="NZ_JAOQKC010000009.1"/>
</dbReference>